<dbReference type="GO" id="GO:0120330">
    <property type="term" value="C:rixosome complex"/>
    <property type="evidence" value="ECO:0007669"/>
    <property type="project" value="UniProtKB-UniRule"/>
</dbReference>
<evidence type="ECO:0000256" key="6">
    <source>
        <dbReference type="RuleBase" id="RU368021"/>
    </source>
</evidence>
<feature type="domain" description="Pre-rRNA-processing protein Ipi1 N-terminal" evidence="8">
    <location>
        <begin position="139"/>
        <end position="240"/>
    </location>
</feature>
<dbReference type="AlphaFoldDB" id="A0A1Y2CQF8"/>
<evidence type="ECO:0000313" key="10">
    <source>
        <dbReference type="EMBL" id="ORY49269.1"/>
    </source>
</evidence>
<gene>
    <name evidence="10" type="ORF">LY90DRAFT_5634</name>
</gene>
<keyword evidence="6" id="KW-0698">rRNA processing</keyword>
<dbReference type="SUPFAM" id="SSF48371">
    <property type="entry name" value="ARM repeat"/>
    <property type="match status" value="1"/>
</dbReference>
<evidence type="ECO:0000256" key="5">
    <source>
        <dbReference type="ARBA" id="ARBA00023242"/>
    </source>
</evidence>
<comment type="subunit">
    <text evidence="6">Component of the RIX1 complex.</text>
</comment>
<feature type="compositionally biased region" description="Basic residues" evidence="7">
    <location>
        <begin position="1"/>
        <end position="11"/>
    </location>
</feature>
<keyword evidence="11" id="KW-1185">Reference proteome</keyword>
<sequence length="945" mass="110216">MPKTSQRKKKLKNQDFQKQKLKVGKKKLAPSTQTDISFKTKAIYIPDQGLVEEKKDITSSRNLTLKELLVQIKHYSGITRKDALTGIKEIYTNFPNEIYLNLGNVFEKTIPIFIDKEPDVRSALLQFYKVLIPDLKQDQIKPFMSIFMAYLCSAMTHIFEDIRLDSLKFLKLFIENFPTLTIHYSDKLIPNFLNHLTGDMKMTSKSGSSNLSSSLLVNPKSKLGSSKSRAAILTSFYDFLSIIINEDSHLEENKNESAIEGKENININWTKQSSVPIYANIEHIYNKYNDSNNIILNIFNAEQKTNTTPDRIDKDSLGISETNTFLKSQDIKNSYNLNNKQQLKDFMDVLLPVLFNCWIETSSDAFIGNVTVSPALIIMKTIIQIQNLVWKKYSENNKESNAWVESYLKLIINHMMIYFPFGNEKCSIKDQKTEDYVKEININFCKLLSIFLSLTWNEDSKLINVCLNNLMKYLNIFFGKRKNDKFVMINDIKAEHLNTLFPAILKLINSLPQKDSLKIIDIVSEYFIKVHSQSGAKRSLILFANQLLDENDLFYQNTVFFDHLKKMFSTLPRLMWELKTLYLKTTETIFDILLKLFKFGMNSQERMKFLETLQMTMIPYFYVEVPNKGSIFGPFLQLPIDLQKKLINVIYYFPHISEKFFKALLACCKNKFLSSDTIDKILEVFELRQNLPFTQKIPSNQYLSFLLTILMGYGPSEIEKFNERYLDQQVIPSLKAEAVLSNTKKRKIDDDEMNSKVEQISSLWKRQYEINNSVVNRLKSLSGIPHEKILNLLEPFSLKIFNNSLPDHSLYGLIYVHMSFMKYKENCTKDYLTTTLCENITKLLEICWSKDNYSTTPEFKYVLPLTKSIFHHLCIEMIQYLSKDITDINKGKMAYRLVKEVLLKMEPERLRKLQSLKILIHALKKILTNTQEIENLQKILQFLDY</sequence>
<dbReference type="GO" id="GO:0005634">
    <property type="term" value="C:nucleus"/>
    <property type="evidence" value="ECO:0007669"/>
    <property type="project" value="UniProtKB-SubCell"/>
</dbReference>
<dbReference type="PANTHER" id="PTHR16056">
    <property type="entry name" value="REGULATOR OF MICROTUBULE DYNAMICS PROTEIN"/>
    <property type="match status" value="1"/>
</dbReference>
<comment type="similarity">
    <text evidence="4 6">Belongs to the IPI1/TEX10 family.</text>
</comment>
<comment type="subcellular location">
    <subcellularLocation>
        <location evidence="2">Nucleus</location>
        <location evidence="2">Nucleolus</location>
    </subcellularLocation>
    <subcellularLocation>
        <location evidence="3">Nucleus</location>
        <location evidence="3">Nucleoplasm</location>
    </subcellularLocation>
</comment>
<dbReference type="GO" id="GO:0006364">
    <property type="term" value="P:rRNA processing"/>
    <property type="evidence" value="ECO:0007669"/>
    <property type="project" value="UniProtKB-UniRule"/>
</dbReference>
<evidence type="ECO:0000256" key="1">
    <source>
        <dbReference type="ARBA" id="ARBA00002355"/>
    </source>
</evidence>
<dbReference type="InterPro" id="IPR057949">
    <property type="entry name" value="TPR_TEX10"/>
</dbReference>
<evidence type="ECO:0000313" key="11">
    <source>
        <dbReference type="Proteomes" id="UP000193920"/>
    </source>
</evidence>
<evidence type="ECO:0000259" key="9">
    <source>
        <dbReference type="Pfam" id="PF25781"/>
    </source>
</evidence>
<dbReference type="PANTHER" id="PTHR16056:SF2">
    <property type="entry name" value="TESTIS-EXPRESSED PROTEIN 10"/>
    <property type="match status" value="1"/>
</dbReference>
<name>A0A1Y2CQF8_9FUNG</name>
<proteinExistence type="inferred from homology"/>
<keyword evidence="6" id="KW-0690">Ribosome biogenesis</keyword>
<dbReference type="Pfam" id="PF12333">
    <property type="entry name" value="Ipi1_N"/>
    <property type="match status" value="1"/>
</dbReference>
<dbReference type="InterPro" id="IPR024679">
    <property type="entry name" value="Ipi1_N"/>
</dbReference>
<reference evidence="10 11" key="1">
    <citation type="submission" date="2016-08" db="EMBL/GenBank/DDBJ databases">
        <title>A Parts List for Fungal Cellulosomes Revealed by Comparative Genomics.</title>
        <authorList>
            <consortium name="DOE Joint Genome Institute"/>
            <person name="Haitjema C.H."/>
            <person name="Gilmore S.P."/>
            <person name="Henske J.K."/>
            <person name="Solomon K.V."/>
            <person name="De Groot R."/>
            <person name="Kuo A."/>
            <person name="Mondo S.J."/>
            <person name="Salamov A.A."/>
            <person name="Labutti K."/>
            <person name="Zhao Z."/>
            <person name="Chiniquy J."/>
            <person name="Barry K."/>
            <person name="Brewer H.M."/>
            <person name="Purvine S.O."/>
            <person name="Wright A.T."/>
            <person name="Boxma B."/>
            <person name="Van Alen T."/>
            <person name="Hackstein J.H."/>
            <person name="Baker S.E."/>
            <person name="Grigoriev I.V."/>
            <person name="O'Malley M.A."/>
        </authorList>
    </citation>
    <scope>NUCLEOTIDE SEQUENCE [LARGE SCALE GENOMIC DNA]</scope>
    <source>
        <strain evidence="10 11">G1</strain>
    </source>
</reference>
<dbReference type="InterPro" id="IPR011989">
    <property type="entry name" value="ARM-like"/>
</dbReference>
<protein>
    <recommendedName>
        <fullName evidence="6">Pre-rRNA-processing protein</fullName>
    </recommendedName>
</protein>
<dbReference type="Gene3D" id="1.25.10.10">
    <property type="entry name" value="Leucine-rich Repeat Variant"/>
    <property type="match status" value="1"/>
</dbReference>
<evidence type="ECO:0000256" key="2">
    <source>
        <dbReference type="ARBA" id="ARBA00004604"/>
    </source>
</evidence>
<evidence type="ECO:0000259" key="8">
    <source>
        <dbReference type="Pfam" id="PF12333"/>
    </source>
</evidence>
<evidence type="ECO:0000256" key="4">
    <source>
        <dbReference type="ARBA" id="ARBA00006427"/>
    </source>
</evidence>
<dbReference type="Pfam" id="PF25781">
    <property type="entry name" value="TPR_TEX10"/>
    <property type="match status" value="1"/>
</dbReference>
<dbReference type="EMBL" id="MCOG01000100">
    <property type="protein sequence ID" value="ORY49269.1"/>
    <property type="molecule type" value="Genomic_DNA"/>
</dbReference>
<feature type="domain" description="TEX10-like TPR repeats" evidence="9">
    <location>
        <begin position="566"/>
        <end position="846"/>
    </location>
</feature>
<evidence type="ECO:0000256" key="7">
    <source>
        <dbReference type="SAM" id="MobiDB-lite"/>
    </source>
</evidence>
<keyword evidence="5 6" id="KW-0539">Nucleus</keyword>
<comment type="function">
    <text evidence="1 6">Component of the RIX1 complex required for processing of ITS2 sequences from 35S pre-rRNA.</text>
</comment>
<organism evidence="10 11">
    <name type="scientific">Neocallimastix californiae</name>
    <dbReference type="NCBI Taxonomy" id="1754190"/>
    <lineage>
        <taxon>Eukaryota</taxon>
        <taxon>Fungi</taxon>
        <taxon>Fungi incertae sedis</taxon>
        <taxon>Chytridiomycota</taxon>
        <taxon>Chytridiomycota incertae sedis</taxon>
        <taxon>Neocallimastigomycetes</taxon>
        <taxon>Neocallimastigales</taxon>
        <taxon>Neocallimastigaceae</taxon>
        <taxon>Neocallimastix</taxon>
    </lineage>
</organism>
<dbReference type="STRING" id="1754190.A0A1Y2CQF8"/>
<dbReference type="OrthoDB" id="361362at2759"/>
<comment type="caution">
    <text evidence="10">The sequence shown here is derived from an EMBL/GenBank/DDBJ whole genome shotgun (WGS) entry which is preliminary data.</text>
</comment>
<dbReference type="Proteomes" id="UP000193920">
    <property type="component" value="Unassembled WGS sequence"/>
</dbReference>
<evidence type="ECO:0000256" key="3">
    <source>
        <dbReference type="ARBA" id="ARBA00004642"/>
    </source>
</evidence>
<accession>A0A1Y2CQF8</accession>
<dbReference type="InterPro" id="IPR016024">
    <property type="entry name" value="ARM-type_fold"/>
</dbReference>
<feature type="region of interest" description="Disordered" evidence="7">
    <location>
        <begin position="1"/>
        <end position="27"/>
    </location>
</feature>